<protein>
    <recommendedName>
        <fullName evidence="4">Cytohesin 1</fullName>
    </recommendedName>
</protein>
<dbReference type="Proteomes" id="UP000694551">
    <property type="component" value="Unplaced"/>
</dbReference>
<keyword evidence="1" id="KW-0175">Coiled coil</keyword>
<sequence>MTLLGGPPPVPPDLTAEERLELESIRRRKQELLGEIQRLREELSEAMSEVEGLEANEV</sequence>
<evidence type="ECO:0008006" key="4">
    <source>
        <dbReference type="Google" id="ProtNLM"/>
    </source>
</evidence>
<evidence type="ECO:0000313" key="3">
    <source>
        <dbReference type="Proteomes" id="UP000694551"/>
    </source>
</evidence>
<name>A0A8D0FHA7_STROC</name>
<reference evidence="2" key="1">
    <citation type="submission" date="2025-08" db="UniProtKB">
        <authorList>
            <consortium name="Ensembl"/>
        </authorList>
    </citation>
    <scope>IDENTIFICATION</scope>
</reference>
<reference evidence="2" key="2">
    <citation type="submission" date="2025-09" db="UniProtKB">
        <authorList>
            <consortium name="Ensembl"/>
        </authorList>
    </citation>
    <scope>IDENTIFICATION</scope>
</reference>
<accession>A0A8D0FHA7</accession>
<dbReference type="Ensembl" id="ENSSOCT00000014724.1">
    <property type="protein sequence ID" value="ENSSOCP00000014348.1"/>
    <property type="gene ID" value="ENSSOCG00000010863.1"/>
</dbReference>
<evidence type="ECO:0000256" key="1">
    <source>
        <dbReference type="SAM" id="Coils"/>
    </source>
</evidence>
<dbReference type="AlphaFoldDB" id="A0A8D0FHA7"/>
<evidence type="ECO:0000313" key="2">
    <source>
        <dbReference type="Ensembl" id="ENSSOCP00000014348.1"/>
    </source>
</evidence>
<feature type="coiled-coil region" evidence="1">
    <location>
        <begin position="22"/>
        <end position="56"/>
    </location>
</feature>
<proteinExistence type="predicted"/>
<organism evidence="2 3">
    <name type="scientific">Strix occidentalis caurina</name>
    <name type="common">northern spotted owl</name>
    <dbReference type="NCBI Taxonomy" id="311401"/>
    <lineage>
        <taxon>Eukaryota</taxon>
        <taxon>Metazoa</taxon>
        <taxon>Chordata</taxon>
        <taxon>Craniata</taxon>
        <taxon>Vertebrata</taxon>
        <taxon>Euteleostomi</taxon>
        <taxon>Archelosauria</taxon>
        <taxon>Archosauria</taxon>
        <taxon>Dinosauria</taxon>
        <taxon>Saurischia</taxon>
        <taxon>Theropoda</taxon>
        <taxon>Coelurosauria</taxon>
        <taxon>Aves</taxon>
        <taxon>Neognathae</taxon>
        <taxon>Neoaves</taxon>
        <taxon>Telluraves</taxon>
        <taxon>Strigiformes</taxon>
        <taxon>Strigidae</taxon>
        <taxon>Strix</taxon>
    </lineage>
</organism>
<keyword evidence="3" id="KW-1185">Reference proteome</keyword>